<keyword evidence="10" id="KW-0945">Host-virus interaction</keyword>
<evidence type="ECO:0000256" key="5">
    <source>
        <dbReference type="ARBA" id="ARBA00012513"/>
    </source>
</evidence>
<evidence type="ECO:0000256" key="24">
    <source>
        <dbReference type="ARBA" id="ARBA00048679"/>
    </source>
</evidence>
<dbReference type="SUPFAM" id="SSF50978">
    <property type="entry name" value="WD40 repeat-like"/>
    <property type="match status" value="1"/>
</dbReference>
<keyword evidence="13" id="KW-0547">Nucleotide-binding</keyword>
<comment type="subcellular location">
    <subcellularLocation>
        <location evidence="2">Cytoplasm</location>
        <location evidence="2">Cytoskeleton</location>
        <location evidence="2">Microtubule organizing center</location>
        <location evidence="2">Centrosome</location>
    </subcellularLocation>
    <subcellularLocation>
        <location evidence="1">Nucleus</location>
    </subcellularLocation>
</comment>
<dbReference type="GO" id="GO:0005634">
    <property type="term" value="C:nucleus"/>
    <property type="evidence" value="ECO:0007669"/>
    <property type="project" value="UniProtKB-SubCell"/>
</dbReference>
<keyword evidence="14" id="KW-0418">Kinase</keyword>
<keyword evidence="16" id="KW-0067">ATP-binding</keyword>
<evidence type="ECO:0000256" key="23">
    <source>
        <dbReference type="ARBA" id="ARBA00047899"/>
    </source>
</evidence>
<dbReference type="InterPro" id="IPR006594">
    <property type="entry name" value="LisH"/>
</dbReference>
<keyword evidence="20" id="KW-0804">Transcription</keyword>
<comment type="catalytic activity">
    <reaction evidence="24">
        <text>L-seryl-[protein] + ATP = O-phospho-L-seryl-[protein] + ADP + H(+)</text>
        <dbReference type="Rhea" id="RHEA:17989"/>
        <dbReference type="Rhea" id="RHEA-COMP:9863"/>
        <dbReference type="Rhea" id="RHEA-COMP:11604"/>
        <dbReference type="ChEBI" id="CHEBI:15378"/>
        <dbReference type="ChEBI" id="CHEBI:29999"/>
        <dbReference type="ChEBI" id="CHEBI:30616"/>
        <dbReference type="ChEBI" id="CHEBI:83421"/>
        <dbReference type="ChEBI" id="CHEBI:456216"/>
        <dbReference type="EC" id="2.7.11.1"/>
    </reaction>
</comment>
<keyword evidence="8" id="KW-0597">Phosphoprotein</keyword>
<comment type="similarity">
    <text evidence="4">Belongs to the VPRBP/DCAF1 family.</text>
</comment>
<dbReference type="PANTHER" id="PTHR13129">
    <property type="entry name" value="VPRBP PROTEIN-RELATED"/>
    <property type="match status" value="1"/>
</dbReference>
<dbReference type="PANTHER" id="PTHR13129:SF4">
    <property type="entry name" value="DDB1- AND CUL4-ASSOCIATED FACTOR 1"/>
    <property type="match status" value="1"/>
</dbReference>
<dbReference type="SUPFAM" id="SSF48371">
    <property type="entry name" value="ARM repeat"/>
    <property type="match status" value="1"/>
</dbReference>
<evidence type="ECO:0000256" key="27">
    <source>
        <dbReference type="ARBA" id="ARBA00078221"/>
    </source>
</evidence>
<evidence type="ECO:0000313" key="29">
    <source>
        <dbReference type="Proteomes" id="UP000036681"/>
    </source>
</evidence>
<feature type="compositionally biased region" description="Polar residues" evidence="28">
    <location>
        <begin position="1631"/>
        <end position="1641"/>
    </location>
</feature>
<keyword evidence="29" id="KW-1185">Reference proteome</keyword>
<dbReference type="GO" id="GO:0005813">
    <property type="term" value="C:centrosome"/>
    <property type="evidence" value="ECO:0007669"/>
    <property type="project" value="UniProtKB-SubCell"/>
</dbReference>
<reference evidence="30" key="1">
    <citation type="submission" date="2016-05" db="UniProtKB">
        <authorList>
            <consortium name="WormBaseParasite"/>
        </authorList>
    </citation>
    <scope>IDENTIFICATION</scope>
</reference>
<dbReference type="SMART" id="SM00667">
    <property type="entry name" value="LisH"/>
    <property type="match status" value="1"/>
</dbReference>
<proteinExistence type="inferred from homology"/>
<sequence>MITSRSTHSLHQGTSSHTRQANVAGQLEAILAVWEAENDTPDFDAKATIIGIAELMEAAAEEFLQQDPDPLDDRHPSRTHPSCTYGHLLKMLFRNTDFMNKLIVSYLMARDNTALNVAAARLLLDLLPGLDCAVVFSDPENLIPQLYRWAESEETDPTLRAYSFCLLGVALEVTGVAANFKNENSILIPIALNRLKELFKKMNEEVVEEKDDDADAIYMKCDSAQREAADEEEGPFAGMLNESFQADERPSHAEVVWRPPKCRDVASIRNVASEPSPSIPMLRPSSTLRVPSQPLDIAELPTGSRVRHSNTVTLDEPLRKKQRMQQDANTSFSSTSSLTALMDTRSNSQWTVQEKLRMGEYRIFPLSIVVEQQLILQFLTPIGEYQDLLKQAYENRSLDLILQYLSGTRKRDSRLIFNALKYLTSLLVHRKIALDLVASNGVELLLTVDRNSMPSVVVGTCLYYLSYSTDAMEKVCLLPDRTLDRLVEYCAWLLEHGYESGRAAATMFFIHALQFRPILERFDQIDGLRRVLNCVSTLKLLQEDCDDLSDEQLYTSFQAVRNTCAAFRSYMQTHVYLKVEHLKRTQLPRIQGIAGVTVPACIQHGLPHNRALKLDDEPLKECVWLLLHTLNMHTTWRPVEEMRRLGVIRTLFFILGEANAWSSNVKDEIVKNSLEVLWMCSTVARVQMDMVDSFVNVHRSIKSEAVALLLEACEGELMSDPELQKVALNVIINCVCAPFERLGGGRLAVSPNTNTVPSEAAAPSAKGNGVGGSQKRKSKKSFLEAADVLERMWEAVRRNNGIMILKNLLHVRTPITEADALRAVACRALNGLARSESVRQILSKMPLIANNELHGLMREPALQDKRAEHAQFCEQAQLLIERVTQRPVRDLPRDVTQFEDKLWKSFIVSHTKIVFNEKELLQLIHQHLIKQGLKKSAAQLQQEADLPDVPASRITITPTGSPLPQFSLNSFSRDRSNAMQRSLRVETDKPSWTNADLGGMRPRTSTLPTTVRLRPHQIVASETNGSPMRQTSTGNRQLVCPTPLRQSKSSTTATEGFSNGLFPRRLLLRTNFVESPRIEPRSAPEKSSMKPHKNLEEIVTEYFRKQHSACRNPISTCPPFSLFYPHRCPDPRVRDASVDLTSRFLKRPISSMVSSYGIRRSDIRFAFSRFRPTRTFIENEETFTCCSFSIDDEHIILGTYAGAVHWFNVHTGVEESDTECHHSALTSIQQSNDGSLLLTSSAFVKPLSSLWRIGETQEHMLDFHDEYFVEFSKRSQDRIIGTREEKATIYDVETGRTVVRLYDEVLANRYTRNRATFDPSDELVLNDGILWDPRIPTRPIHKFDKLNTANSGVFHPHGSEVIINSEVWDMRTFKLLHSVPALDQCKVVFNATGDVIYGAVHLDSDEADDRFRQTFGSSFRTFDSTDYQVISTFDAKRALFDICADHHDEYLAVIETHNPSDDLLDLQENLCRLYEVGKQRDMDDFDEHEEGNAEENDDEEEESSSSVTDGSDDASSPRSSSDGNSSDDAYRFSLSLDSSGDEQDGSESSDDSEQWSAEGTNSMEDDQGSGENGDDQIQQYAAILEGLRPSPDIHEDSIGRERSRSRSVHLVSEDDDDADLDATYYPEQSDETYSGSSSIVLNPTLRRQRRNANN</sequence>
<dbReference type="InterPro" id="IPR016024">
    <property type="entry name" value="ARM-type_fold"/>
</dbReference>
<evidence type="ECO:0000256" key="16">
    <source>
        <dbReference type="ARBA" id="ARBA00022840"/>
    </source>
</evidence>
<evidence type="ECO:0000256" key="15">
    <source>
        <dbReference type="ARBA" id="ARBA00022786"/>
    </source>
</evidence>
<evidence type="ECO:0000256" key="21">
    <source>
        <dbReference type="ARBA" id="ARBA00023212"/>
    </source>
</evidence>
<keyword evidence="12" id="KW-0677">Repeat</keyword>
<evidence type="ECO:0000256" key="14">
    <source>
        <dbReference type="ARBA" id="ARBA00022777"/>
    </source>
</evidence>
<keyword evidence="18" id="KW-0007">Acetylation</keyword>
<keyword evidence="11" id="KW-0808">Transferase</keyword>
<feature type="compositionally biased region" description="Acidic residues" evidence="28">
    <location>
        <begin position="1563"/>
        <end position="1574"/>
    </location>
</feature>
<keyword evidence="22" id="KW-0539">Nucleus</keyword>
<feature type="region of interest" description="Disordered" evidence="28">
    <location>
        <begin position="1022"/>
        <end position="1056"/>
    </location>
</feature>
<evidence type="ECO:0000256" key="2">
    <source>
        <dbReference type="ARBA" id="ARBA00004300"/>
    </source>
</evidence>
<dbReference type="UniPathway" id="UPA00143"/>
<dbReference type="GO" id="GO:0006325">
    <property type="term" value="P:chromatin organization"/>
    <property type="evidence" value="ECO:0007669"/>
    <property type="project" value="UniProtKB-KW"/>
</dbReference>
<dbReference type="GO" id="GO:0080008">
    <property type="term" value="C:Cul4-RING E3 ubiquitin ligase complex"/>
    <property type="evidence" value="ECO:0007669"/>
    <property type="project" value="TreeGrafter"/>
</dbReference>
<keyword evidence="19" id="KW-0805">Transcription regulation</keyword>
<feature type="region of interest" description="Disordered" evidence="28">
    <location>
        <begin position="1481"/>
        <end position="1654"/>
    </location>
</feature>
<feature type="compositionally biased region" description="Acidic residues" evidence="28">
    <location>
        <begin position="1483"/>
        <end position="1503"/>
    </location>
</feature>
<dbReference type="GO" id="GO:0005524">
    <property type="term" value="F:ATP binding"/>
    <property type="evidence" value="ECO:0007669"/>
    <property type="project" value="UniProtKB-KW"/>
</dbReference>
<keyword evidence="6" id="KW-0963">Cytoplasm</keyword>
<dbReference type="Proteomes" id="UP000036681">
    <property type="component" value="Unplaced"/>
</dbReference>
<accession>A0A0M3HUU8</accession>
<evidence type="ECO:0000256" key="19">
    <source>
        <dbReference type="ARBA" id="ARBA00023015"/>
    </source>
</evidence>
<dbReference type="FunFam" id="2.130.10.10:FF:000055">
    <property type="entry name" value="DDB1 and CUL4-associated factor 1"/>
    <property type="match status" value="1"/>
</dbReference>
<feature type="compositionally biased region" description="Low complexity" evidence="28">
    <location>
        <begin position="1504"/>
        <end position="1538"/>
    </location>
</feature>
<feature type="compositionally biased region" description="Basic and acidic residues" evidence="28">
    <location>
        <begin position="1591"/>
        <end position="1604"/>
    </location>
</feature>
<dbReference type="EC" id="2.7.11.1" evidence="5"/>
<dbReference type="WBParaSite" id="ALUE_0000662301-mRNA-1">
    <property type="protein sequence ID" value="ALUE_0000662301-mRNA-1"/>
    <property type="gene ID" value="ALUE_0000662301"/>
</dbReference>
<keyword evidence="17" id="KW-0156">Chromatin regulator</keyword>
<evidence type="ECO:0000256" key="12">
    <source>
        <dbReference type="ARBA" id="ARBA00022737"/>
    </source>
</evidence>
<keyword evidence="7" id="KW-0723">Serine/threonine-protein kinase</keyword>
<evidence type="ECO:0000256" key="8">
    <source>
        <dbReference type="ARBA" id="ARBA00022553"/>
    </source>
</evidence>
<evidence type="ECO:0000256" key="4">
    <source>
        <dbReference type="ARBA" id="ARBA00008845"/>
    </source>
</evidence>
<dbReference type="InterPro" id="IPR036322">
    <property type="entry name" value="WD40_repeat_dom_sf"/>
</dbReference>
<keyword evidence="21" id="KW-0206">Cytoskeleton</keyword>
<evidence type="ECO:0000256" key="3">
    <source>
        <dbReference type="ARBA" id="ARBA00004906"/>
    </source>
</evidence>
<comment type="pathway">
    <text evidence="3">Protein modification; protein ubiquitination.</text>
</comment>
<dbReference type="Gene3D" id="2.130.10.10">
    <property type="entry name" value="YVTN repeat-like/Quinoprotein amine dehydrogenase"/>
    <property type="match status" value="1"/>
</dbReference>
<feature type="compositionally biased region" description="Polar residues" evidence="28">
    <location>
        <begin position="1044"/>
        <end position="1056"/>
    </location>
</feature>
<evidence type="ECO:0000256" key="11">
    <source>
        <dbReference type="ARBA" id="ARBA00022679"/>
    </source>
</evidence>
<feature type="region of interest" description="Disordered" evidence="28">
    <location>
        <begin position="1"/>
        <end position="21"/>
    </location>
</feature>
<keyword evidence="9" id="KW-0853">WD repeat</keyword>
<evidence type="ECO:0000256" key="1">
    <source>
        <dbReference type="ARBA" id="ARBA00004123"/>
    </source>
</evidence>
<dbReference type="GO" id="GO:0016567">
    <property type="term" value="P:protein ubiquitination"/>
    <property type="evidence" value="ECO:0007669"/>
    <property type="project" value="UniProtKB-UniPathway"/>
</dbReference>
<comment type="subunit">
    <text evidence="25">Component of the DCX (DDB1-CUL4-X-box) E3 ubiquitin-protein ligase complex, named CUL4A-RBX1-DDB1-DCAF1/VPRBP complex. Interacts with DDB1; the interaction is direct. Also forms a ternary complex with DDA1 and DDB1. Interacts with NF2 (via FERM domain). Component of the EDVP complex, a E3 ligase complex containing DYRK2, EDD/UBR5, DDB1 and DCAF1. Interacts with DYRK2; the interaction is direct. Interacts with RAG1; the interaction is direct. Interacts with LLGL1 and LLGL2. Interacts with histone H3. Interacts with ESR1 and LATS1; probably recruited by LATS1 to promote ESR1 ubiquitination and ubiquitin-mediated proteasomal degradation. Directly interacts with TET1, TET2 and TET3 (via C-terminus). Interacts with CEP78; promoting DCAF1 localization to centrosomes.</text>
</comment>
<evidence type="ECO:0000256" key="13">
    <source>
        <dbReference type="ARBA" id="ARBA00022741"/>
    </source>
</evidence>
<evidence type="ECO:0000256" key="7">
    <source>
        <dbReference type="ARBA" id="ARBA00022527"/>
    </source>
</evidence>
<feature type="region of interest" description="Disordered" evidence="28">
    <location>
        <begin position="754"/>
        <end position="776"/>
    </location>
</feature>
<evidence type="ECO:0000256" key="28">
    <source>
        <dbReference type="SAM" id="MobiDB-lite"/>
    </source>
</evidence>
<evidence type="ECO:0000256" key="26">
    <source>
        <dbReference type="ARBA" id="ARBA00071147"/>
    </source>
</evidence>
<dbReference type="InterPro" id="IPR033270">
    <property type="entry name" value="VPRBP/DCAF1"/>
</dbReference>
<feature type="compositionally biased region" description="Polar residues" evidence="28">
    <location>
        <begin position="1022"/>
        <end position="1036"/>
    </location>
</feature>
<evidence type="ECO:0000256" key="20">
    <source>
        <dbReference type="ARBA" id="ARBA00023163"/>
    </source>
</evidence>
<feature type="region of interest" description="Disordered" evidence="28">
    <location>
        <begin position="987"/>
        <end position="1007"/>
    </location>
</feature>
<feature type="compositionally biased region" description="Acidic residues" evidence="28">
    <location>
        <begin position="1539"/>
        <end position="1553"/>
    </location>
</feature>
<dbReference type="GO" id="GO:0004674">
    <property type="term" value="F:protein serine/threonine kinase activity"/>
    <property type="evidence" value="ECO:0007669"/>
    <property type="project" value="UniProtKB-KW"/>
</dbReference>
<evidence type="ECO:0000256" key="22">
    <source>
        <dbReference type="ARBA" id="ARBA00023242"/>
    </source>
</evidence>
<keyword evidence="15" id="KW-0833">Ubl conjugation pathway</keyword>
<evidence type="ECO:0000313" key="30">
    <source>
        <dbReference type="WBParaSite" id="ALUE_0000662301-mRNA-1"/>
    </source>
</evidence>
<evidence type="ECO:0000256" key="9">
    <source>
        <dbReference type="ARBA" id="ARBA00022574"/>
    </source>
</evidence>
<protein>
    <recommendedName>
        <fullName evidence="26">DDB1- and CUL4-associated factor 1</fullName>
        <ecNumber evidence="5">2.7.11.1</ecNumber>
    </recommendedName>
    <alternativeName>
        <fullName evidence="27">Serine/threonine-protein kinase VPRBP</fullName>
    </alternativeName>
</protein>
<evidence type="ECO:0000256" key="6">
    <source>
        <dbReference type="ARBA" id="ARBA00022490"/>
    </source>
</evidence>
<comment type="catalytic activity">
    <reaction evidence="23">
        <text>L-threonyl-[protein] + ATP = O-phospho-L-threonyl-[protein] + ADP + H(+)</text>
        <dbReference type="Rhea" id="RHEA:46608"/>
        <dbReference type="Rhea" id="RHEA-COMP:11060"/>
        <dbReference type="Rhea" id="RHEA-COMP:11605"/>
        <dbReference type="ChEBI" id="CHEBI:15378"/>
        <dbReference type="ChEBI" id="CHEBI:30013"/>
        <dbReference type="ChEBI" id="CHEBI:30616"/>
        <dbReference type="ChEBI" id="CHEBI:61977"/>
        <dbReference type="ChEBI" id="CHEBI:456216"/>
        <dbReference type="EC" id="2.7.11.1"/>
    </reaction>
</comment>
<evidence type="ECO:0000256" key="25">
    <source>
        <dbReference type="ARBA" id="ARBA00063313"/>
    </source>
</evidence>
<evidence type="ECO:0000256" key="10">
    <source>
        <dbReference type="ARBA" id="ARBA00022581"/>
    </source>
</evidence>
<organism evidence="29 30">
    <name type="scientific">Ascaris lumbricoides</name>
    <name type="common">Giant roundworm</name>
    <dbReference type="NCBI Taxonomy" id="6252"/>
    <lineage>
        <taxon>Eukaryota</taxon>
        <taxon>Metazoa</taxon>
        <taxon>Ecdysozoa</taxon>
        <taxon>Nematoda</taxon>
        <taxon>Chromadorea</taxon>
        <taxon>Rhabditida</taxon>
        <taxon>Spirurina</taxon>
        <taxon>Ascaridomorpha</taxon>
        <taxon>Ascaridoidea</taxon>
        <taxon>Ascarididae</taxon>
        <taxon>Ascaris</taxon>
    </lineage>
</organism>
<dbReference type="InterPro" id="IPR015943">
    <property type="entry name" value="WD40/YVTN_repeat-like_dom_sf"/>
</dbReference>
<evidence type="ECO:0000256" key="17">
    <source>
        <dbReference type="ARBA" id="ARBA00022853"/>
    </source>
</evidence>
<evidence type="ECO:0000256" key="18">
    <source>
        <dbReference type="ARBA" id="ARBA00022990"/>
    </source>
</evidence>
<name>A0A0M3HUU8_ASCLU</name>
<dbReference type="PROSITE" id="PS50896">
    <property type="entry name" value="LISH"/>
    <property type="match status" value="1"/>
</dbReference>